<reference evidence="1" key="1">
    <citation type="journal article" date="2020" name="mSystems">
        <title>Genome- and Community-Level Interaction Insights into Carbon Utilization and Element Cycling Functions of Hydrothermarchaeota in Hydrothermal Sediment.</title>
        <authorList>
            <person name="Zhou Z."/>
            <person name="Liu Y."/>
            <person name="Xu W."/>
            <person name="Pan J."/>
            <person name="Luo Z.H."/>
            <person name="Li M."/>
        </authorList>
    </citation>
    <scope>NUCLEOTIDE SEQUENCE [LARGE SCALE GENOMIC DNA]</scope>
    <source>
        <strain evidence="1">HyVt-74</strain>
    </source>
</reference>
<evidence type="ECO:0000313" key="1">
    <source>
        <dbReference type="EMBL" id="HHE04795.1"/>
    </source>
</evidence>
<organism evidence="1">
    <name type="scientific">candidate division WOR-3 bacterium</name>
    <dbReference type="NCBI Taxonomy" id="2052148"/>
    <lineage>
        <taxon>Bacteria</taxon>
        <taxon>Bacteria division WOR-3</taxon>
    </lineage>
</organism>
<name>A0A7C5HN90_UNCW3</name>
<dbReference type="EMBL" id="DRTB01000138">
    <property type="protein sequence ID" value="HHE04795.1"/>
    <property type="molecule type" value="Genomic_DNA"/>
</dbReference>
<accession>A0A7C5HN90</accession>
<evidence type="ECO:0008006" key="2">
    <source>
        <dbReference type="Google" id="ProtNLM"/>
    </source>
</evidence>
<dbReference type="Proteomes" id="UP000886110">
    <property type="component" value="Unassembled WGS sequence"/>
</dbReference>
<protein>
    <recommendedName>
        <fullName evidence="2">KOW domain-containing protein</fullName>
    </recommendedName>
</protein>
<sequence length="373" mass="40084">MAHAYTPGLKVSEKTIVRKERRLPLKGKVLVNVGDILEANTIVAKTELPGNVQTLNLAGKLGVLPGEIKDYMLKKEGDPVEKDEVIAESKGMFGLFKSQIKSPIKGSIETISGITGQIILREPPIPVQIDAYIDGKVVEVFENEGVAVEAVATFVQGIFGIGGETKGIIKRIVDKPSDPVTPDVIDESLKDRICIGGSIVTKEALNKAVKVGMKALVVGGIDDYDLKNFLGYEIGVAITGQERKGITLIITEGFGKMSMSQKAFSLLSSVEGKKASVNGATQIRAGVMRPEVIIPIKGESAENLEVKAPKGLEAGDLIRIIREPYFGLIGKVIELPPELQVIETGAKVRVLTVQTEDGKQITLPRANVELIEE</sequence>
<gene>
    <name evidence="1" type="ORF">ENL19_01875</name>
</gene>
<comment type="caution">
    <text evidence="1">The sequence shown here is derived from an EMBL/GenBank/DDBJ whole genome shotgun (WGS) entry which is preliminary data.</text>
</comment>
<dbReference type="AlphaFoldDB" id="A0A7C5HN90"/>
<proteinExistence type="predicted"/>